<feature type="chain" id="PRO_5045239567" description="M23ase beta-sheet core domain-containing protein" evidence="3">
    <location>
        <begin position="25"/>
        <end position="434"/>
    </location>
</feature>
<dbReference type="InterPro" id="IPR016047">
    <property type="entry name" value="M23ase_b-sheet_dom"/>
</dbReference>
<dbReference type="Gene3D" id="6.10.250.3150">
    <property type="match status" value="1"/>
</dbReference>
<organism evidence="5 6">
    <name type="scientific">Dactylosporangium maewongense</name>
    <dbReference type="NCBI Taxonomy" id="634393"/>
    <lineage>
        <taxon>Bacteria</taxon>
        <taxon>Bacillati</taxon>
        <taxon>Actinomycetota</taxon>
        <taxon>Actinomycetes</taxon>
        <taxon>Micromonosporales</taxon>
        <taxon>Micromonosporaceae</taxon>
        <taxon>Dactylosporangium</taxon>
    </lineage>
</organism>
<dbReference type="PANTHER" id="PTHR21666">
    <property type="entry name" value="PEPTIDASE-RELATED"/>
    <property type="match status" value="1"/>
</dbReference>
<accession>A0ABP4KNB6</accession>
<dbReference type="EMBL" id="BAAAQD010000003">
    <property type="protein sequence ID" value="GAA1506803.1"/>
    <property type="molecule type" value="Genomic_DNA"/>
</dbReference>
<dbReference type="SUPFAM" id="SSF51261">
    <property type="entry name" value="Duplicated hybrid motif"/>
    <property type="match status" value="1"/>
</dbReference>
<evidence type="ECO:0000313" key="5">
    <source>
        <dbReference type="EMBL" id="GAA1506803.1"/>
    </source>
</evidence>
<keyword evidence="2" id="KW-0175">Coiled coil</keyword>
<evidence type="ECO:0000256" key="1">
    <source>
        <dbReference type="ARBA" id="ARBA00022729"/>
    </source>
</evidence>
<dbReference type="Gene3D" id="2.70.70.10">
    <property type="entry name" value="Glucose Permease (Domain IIA)"/>
    <property type="match status" value="1"/>
</dbReference>
<dbReference type="CDD" id="cd12797">
    <property type="entry name" value="M23_peptidase"/>
    <property type="match status" value="1"/>
</dbReference>
<dbReference type="RefSeq" id="WP_344501594.1">
    <property type="nucleotide sequence ID" value="NZ_BAAAQD010000003.1"/>
</dbReference>
<evidence type="ECO:0000313" key="6">
    <source>
        <dbReference type="Proteomes" id="UP001501470"/>
    </source>
</evidence>
<evidence type="ECO:0000256" key="3">
    <source>
        <dbReference type="SAM" id="SignalP"/>
    </source>
</evidence>
<reference evidence="6" key="1">
    <citation type="journal article" date="2019" name="Int. J. Syst. Evol. Microbiol.">
        <title>The Global Catalogue of Microorganisms (GCM) 10K type strain sequencing project: providing services to taxonomists for standard genome sequencing and annotation.</title>
        <authorList>
            <consortium name="The Broad Institute Genomics Platform"/>
            <consortium name="The Broad Institute Genome Sequencing Center for Infectious Disease"/>
            <person name="Wu L."/>
            <person name="Ma J."/>
        </authorList>
    </citation>
    <scope>NUCLEOTIDE SEQUENCE [LARGE SCALE GENOMIC DNA]</scope>
    <source>
        <strain evidence="6">JCM 15933</strain>
    </source>
</reference>
<dbReference type="Pfam" id="PF01551">
    <property type="entry name" value="Peptidase_M23"/>
    <property type="match status" value="1"/>
</dbReference>
<comment type="caution">
    <text evidence="5">The sequence shown here is derived from an EMBL/GenBank/DDBJ whole genome shotgun (WGS) entry which is preliminary data.</text>
</comment>
<dbReference type="InterPro" id="IPR011055">
    <property type="entry name" value="Dup_hybrid_motif"/>
</dbReference>
<dbReference type="InterPro" id="IPR050570">
    <property type="entry name" value="Cell_wall_metabolism_enzyme"/>
</dbReference>
<feature type="signal peptide" evidence="3">
    <location>
        <begin position="1"/>
        <end position="24"/>
    </location>
</feature>
<proteinExistence type="predicted"/>
<feature type="domain" description="M23ase beta-sheet core" evidence="4">
    <location>
        <begin position="327"/>
        <end position="425"/>
    </location>
</feature>
<sequence>MNRIRIFCAVGAFVVLLGSGTAGHADARDDKARIDRQIQETQATLEAATERAQQAATDHAAATAALPGAEDALEDAKGRVIAADAAARQAERDRDAAEAVLDSADDDYDAAKAEVEQGRADVSVFVAATYKGSGFAMFNSIIESGSPNDLALRISYLDRVAAESQRALDDLTRARMSAKQRSAVAELARDKARRAAEQTRQALQDSRTAQAGAEQAAADVRALIDKSAQAEAVANSERTAVLARYQQLKVDSDRVAGELRAAAAAEAAAAAKAAKAAGKTGKTGTGGAPLTTAIPPKTGAFFLMPVHGWKSSNYGMRFDPVYKVYQLHAGIDVAAGGGQPIVAAADGKVVRAGWAGGNGNYTCISHGLYQGKGLATCYGHQSQILVHVGQTVHRGELIGRVGTTGASTGNHLHFEVRLNGSPIQPLNWLPGCLC</sequence>
<keyword evidence="6" id="KW-1185">Reference proteome</keyword>
<name>A0ABP4KNB6_9ACTN</name>
<dbReference type="PANTHER" id="PTHR21666:SF289">
    <property type="entry name" value="L-ALA--D-GLU ENDOPEPTIDASE"/>
    <property type="match status" value="1"/>
</dbReference>
<keyword evidence="1 3" id="KW-0732">Signal</keyword>
<dbReference type="Proteomes" id="UP001501470">
    <property type="component" value="Unassembled WGS sequence"/>
</dbReference>
<protein>
    <recommendedName>
        <fullName evidence="4">M23ase beta-sheet core domain-containing protein</fullName>
    </recommendedName>
</protein>
<evidence type="ECO:0000256" key="2">
    <source>
        <dbReference type="SAM" id="Coils"/>
    </source>
</evidence>
<feature type="coiled-coil region" evidence="2">
    <location>
        <begin position="24"/>
        <end position="121"/>
    </location>
</feature>
<evidence type="ECO:0000259" key="4">
    <source>
        <dbReference type="Pfam" id="PF01551"/>
    </source>
</evidence>
<gene>
    <name evidence="5" type="ORF">GCM10009827_020840</name>
</gene>